<proteinExistence type="predicted"/>
<dbReference type="PANTHER" id="PTHR11439">
    <property type="entry name" value="GAG-POL-RELATED RETROTRANSPOSON"/>
    <property type="match status" value="1"/>
</dbReference>
<dbReference type="Proteomes" id="UP000774804">
    <property type="component" value="Unassembled WGS sequence"/>
</dbReference>
<evidence type="ECO:0000313" key="7">
    <source>
        <dbReference type="Proteomes" id="UP000251314"/>
    </source>
</evidence>
<dbReference type="OrthoDB" id="112775at2759"/>
<dbReference type="VEuPathDB" id="FungiDB:PC110_g20494"/>
<dbReference type="Proteomes" id="UP000736787">
    <property type="component" value="Unassembled WGS sequence"/>
</dbReference>
<comment type="caution">
    <text evidence="6">The sequence shown here is derived from an EMBL/GenBank/DDBJ whole genome shotgun (WGS) entry which is preliminary data.</text>
</comment>
<dbReference type="EMBL" id="RCMK01001230">
    <property type="protein sequence ID" value="KAG2898940.1"/>
    <property type="molecule type" value="Genomic_DNA"/>
</dbReference>
<keyword evidence="7" id="KW-1185">Reference proteome</keyword>
<accession>A0A329RG52</accession>
<dbReference type="EMBL" id="RCML01001191">
    <property type="protein sequence ID" value="KAG2964649.1"/>
    <property type="molecule type" value="Genomic_DNA"/>
</dbReference>
<evidence type="ECO:0000313" key="4">
    <source>
        <dbReference type="EMBL" id="KAG2964649.1"/>
    </source>
</evidence>
<dbReference type="STRING" id="29920.A0A329RG52"/>
<dbReference type="EMBL" id="RCMV01001576">
    <property type="protein sequence ID" value="KAG3208007.1"/>
    <property type="molecule type" value="Genomic_DNA"/>
</dbReference>
<dbReference type="EMBL" id="RCMI01001047">
    <property type="protein sequence ID" value="KAG2891708.1"/>
    <property type="molecule type" value="Genomic_DNA"/>
</dbReference>
<dbReference type="AlphaFoldDB" id="A0A329RG52"/>
<dbReference type="Proteomes" id="UP000735874">
    <property type="component" value="Unassembled WGS sequence"/>
</dbReference>
<evidence type="ECO:0000313" key="5">
    <source>
        <dbReference type="EMBL" id="KAG3208007.1"/>
    </source>
</evidence>
<dbReference type="EMBL" id="MJFZ01001140">
    <property type="protein sequence ID" value="RAW23069.1"/>
    <property type="molecule type" value="Genomic_DNA"/>
</dbReference>
<reference evidence="1" key="2">
    <citation type="submission" date="2018-10" db="EMBL/GenBank/DDBJ databases">
        <title>Effector identification in a new, highly contiguous assembly of the strawberry crown rot pathogen Phytophthora cactorum.</title>
        <authorList>
            <person name="Armitage A.D."/>
            <person name="Nellist C.F."/>
            <person name="Bates H."/>
            <person name="Vickerstaff R.J."/>
            <person name="Harrison R.J."/>
        </authorList>
    </citation>
    <scope>NUCLEOTIDE SEQUENCE</scope>
    <source>
        <strain evidence="1">15-7</strain>
        <strain evidence="2">4032</strain>
        <strain evidence="3">4040</strain>
        <strain evidence="4">P415</strain>
        <strain evidence="5">P421</strain>
    </source>
</reference>
<reference evidence="6 7" key="1">
    <citation type="submission" date="2018-01" db="EMBL/GenBank/DDBJ databases">
        <title>Draft genome of the strawberry crown rot pathogen Phytophthora cactorum.</title>
        <authorList>
            <person name="Armitage A.D."/>
            <person name="Lysoe E."/>
            <person name="Nellist C.F."/>
            <person name="Harrison R.J."/>
            <person name="Brurberg M.B."/>
        </authorList>
    </citation>
    <scope>NUCLEOTIDE SEQUENCE [LARGE SCALE GENOMIC DNA]</scope>
    <source>
        <strain evidence="6 7">10300</strain>
    </source>
</reference>
<organism evidence="6 7">
    <name type="scientific">Phytophthora cactorum</name>
    <dbReference type="NCBI Taxonomy" id="29920"/>
    <lineage>
        <taxon>Eukaryota</taxon>
        <taxon>Sar</taxon>
        <taxon>Stramenopiles</taxon>
        <taxon>Oomycota</taxon>
        <taxon>Peronosporomycetes</taxon>
        <taxon>Peronosporales</taxon>
        <taxon>Peronosporaceae</taxon>
        <taxon>Phytophthora</taxon>
    </lineage>
</organism>
<evidence type="ECO:0000313" key="2">
    <source>
        <dbReference type="EMBL" id="KAG2891708.1"/>
    </source>
</evidence>
<dbReference type="Proteomes" id="UP000760860">
    <property type="component" value="Unassembled WGS sequence"/>
</dbReference>
<dbReference type="EMBL" id="RCMG01001166">
    <property type="protein sequence ID" value="KAG2834484.1"/>
    <property type="molecule type" value="Genomic_DNA"/>
</dbReference>
<dbReference type="Proteomes" id="UP000697107">
    <property type="component" value="Unassembled WGS sequence"/>
</dbReference>
<gene>
    <name evidence="6" type="ORF">PC110_g20494</name>
    <name evidence="1" type="ORF">PC113_g20379</name>
    <name evidence="2" type="ORF">PC115_g19083</name>
    <name evidence="3" type="ORF">PC117_g22406</name>
    <name evidence="4" type="ORF">PC118_g20193</name>
    <name evidence="5" type="ORF">PC129_g20957</name>
</gene>
<evidence type="ECO:0000313" key="6">
    <source>
        <dbReference type="EMBL" id="RAW23069.1"/>
    </source>
</evidence>
<evidence type="ECO:0000313" key="1">
    <source>
        <dbReference type="EMBL" id="KAG2834484.1"/>
    </source>
</evidence>
<dbReference type="PANTHER" id="PTHR11439:SF440">
    <property type="entry name" value="INTEGRASE CATALYTIC DOMAIN-CONTAINING PROTEIN"/>
    <property type="match status" value="1"/>
</dbReference>
<evidence type="ECO:0000313" key="3">
    <source>
        <dbReference type="EMBL" id="KAG2898940.1"/>
    </source>
</evidence>
<sequence>MEGRTLRISQEADTESIIKKFRQESAKPCFTPLEVGIHLTKAYQPQIEYDKAKMSSKPYCSLVGSLMYLTCGTRPDISIAVTQLSRFLENPGQKPWDACIRVVRHLLRTNDVGITYDGRQGTELVVYLDADWAGNRDDRCSVSGLMLMMCGVAFDFPEDRRIEFY</sequence>
<protein>
    <recommendedName>
        <fullName evidence="8">Reverse transcriptase Ty1/copia-type domain-containing protein</fullName>
    </recommendedName>
</protein>
<evidence type="ECO:0008006" key="8">
    <source>
        <dbReference type="Google" id="ProtNLM"/>
    </source>
</evidence>
<name>A0A329RG52_9STRA</name>
<dbReference type="Proteomes" id="UP000251314">
    <property type="component" value="Unassembled WGS sequence"/>
</dbReference>